<sequence>MDREMQPDRQVPAKISLRGITEGRIGGYDIPRSSSTLPFIGRHQQFQDSLHESTLRSTSKRRFDSVGISTQRAEPLEPKSRRDGTRHTQHRLPESDARGEMQAMRAELSRLEQENRAYRTQVATLQSQQIPIHSQTADIPLSSFGITANLTSTGDVRRMMEDLEAEIFQTAAALSEFDFRGQSARSRLQESRGQDSELHNRLVPVLGGELVGLLSRGRAHPMPAILVQIALQSVMSAWSSTNICAWILNRGGDQLTGFLADLYAEICRAEDSRDAARWRTMTRKQLVKRASAADIGATLLQHIVDVIILSRSENEEPLSRKAIEAAFGDRVEAVLRLVLDLNRDMGTRIVSDELETVFVDPGTRFDSRTMENEWPKDVGRLSGSELVVCTTGLGLRKRVQNGAVLFMKPKVLLRSTLGQLAT</sequence>
<evidence type="ECO:0000256" key="1">
    <source>
        <dbReference type="SAM" id="MobiDB-lite"/>
    </source>
</evidence>
<evidence type="ECO:0000313" key="2">
    <source>
        <dbReference type="EMBL" id="KAF7362768.1"/>
    </source>
</evidence>
<proteinExistence type="predicted"/>
<comment type="caution">
    <text evidence="2">The sequence shown here is derived from an EMBL/GenBank/DDBJ whole genome shotgun (WGS) entry which is preliminary data.</text>
</comment>
<name>A0A8H6YMN3_9AGAR</name>
<accession>A0A8H6YMN3</accession>
<gene>
    <name evidence="2" type="ORF">MVEN_00626500</name>
</gene>
<feature type="region of interest" description="Disordered" evidence="1">
    <location>
        <begin position="50"/>
        <end position="100"/>
    </location>
</feature>
<dbReference type="AlphaFoldDB" id="A0A8H6YMN3"/>
<evidence type="ECO:0000313" key="3">
    <source>
        <dbReference type="Proteomes" id="UP000620124"/>
    </source>
</evidence>
<feature type="compositionally biased region" description="Basic and acidic residues" evidence="1">
    <location>
        <begin position="74"/>
        <end position="99"/>
    </location>
</feature>
<organism evidence="2 3">
    <name type="scientific">Mycena venus</name>
    <dbReference type="NCBI Taxonomy" id="2733690"/>
    <lineage>
        <taxon>Eukaryota</taxon>
        <taxon>Fungi</taxon>
        <taxon>Dikarya</taxon>
        <taxon>Basidiomycota</taxon>
        <taxon>Agaricomycotina</taxon>
        <taxon>Agaricomycetes</taxon>
        <taxon>Agaricomycetidae</taxon>
        <taxon>Agaricales</taxon>
        <taxon>Marasmiineae</taxon>
        <taxon>Mycenaceae</taxon>
        <taxon>Mycena</taxon>
    </lineage>
</organism>
<keyword evidence="3" id="KW-1185">Reference proteome</keyword>
<dbReference type="Proteomes" id="UP000620124">
    <property type="component" value="Unassembled WGS sequence"/>
</dbReference>
<protein>
    <submittedName>
        <fullName evidence="2">NmrA domain-containing protein</fullName>
    </submittedName>
</protein>
<dbReference type="EMBL" id="JACAZI010000004">
    <property type="protein sequence ID" value="KAF7362768.1"/>
    <property type="molecule type" value="Genomic_DNA"/>
</dbReference>
<dbReference type="OrthoDB" id="3147752at2759"/>
<reference evidence="2" key="1">
    <citation type="submission" date="2020-05" db="EMBL/GenBank/DDBJ databases">
        <title>Mycena genomes resolve the evolution of fungal bioluminescence.</title>
        <authorList>
            <person name="Tsai I.J."/>
        </authorList>
    </citation>
    <scope>NUCLEOTIDE SEQUENCE</scope>
    <source>
        <strain evidence="2">CCC161011</strain>
    </source>
</reference>